<organism evidence="1 2">
    <name type="scientific">Magnetospirillum molischianum DSM 120</name>
    <dbReference type="NCBI Taxonomy" id="1150626"/>
    <lineage>
        <taxon>Bacteria</taxon>
        <taxon>Pseudomonadati</taxon>
        <taxon>Pseudomonadota</taxon>
        <taxon>Alphaproteobacteria</taxon>
        <taxon>Rhodospirillales</taxon>
        <taxon>Rhodospirillaceae</taxon>
        <taxon>Magnetospirillum</taxon>
    </lineage>
</organism>
<accession>H8FVC7</accession>
<gene>
    <name evidence="1" type="ORF">PHAMO_360025</name>
</gene>
<evidence type="ECO:0000313" key="2">
    <source>
        <dbReference type="Proteomes" id="UP000004169"/>
    </source>
</evidence>
<reference evidence="1 2" key="1">
    <citation type="journal article" date="2012" name="J. Bacteriol.">
        <title>Draft Genome Sequence of the Purple Photosynthetic Bacterium Phaeospirillum molischianum DSM120, a Particularly Versatile Bacterium.</title>
        <authorList>
            <person name="Duquesne K."/>
            <person name="Prima V."/>
            <person name="Ji B."/>
            <person name="Rouy Z."/>
            <person name="Medigue C."/>
            <person name="Talla E."/>
            <person name="Sturgis J.N."/>
        </authorList>
    </citation>
    <scope>NUCLEOTIDE SEQUENCE [LARGE SCALE GENOMIC DNA]</scope>
    <source>
        <strain evidence="2">DSM120</strain>
    </source>
</reference>
<evidence type="ECO:0000313" key="1">
    <source>
        <dbReference type="EMBL" id="CCG42315.1"/>
    </source>
</evidence>
<sequence length="34" mass="3719">MGDKLRVLGVEIDGGIAETLCLNRLRESGRPHGR</sequence>
<proteinExistence type="predicted"/>
<name>H8FVC7_MAGML</name>
<keyword evidence="2" id="KW-1185">Reference proteome</keyword>
<dbReference type="EMBL" id="CAHP01000030">
    <property type="protein sequence ID" value="CCG42315.1"/>
    <property type="molecule type" value="Genomic_DNA"/>
</dbReference>
<dbReference type="Proteomes" id="UP000004169">
    <property type="component" value="Unassembled WGS sequence"/>
</dbReference>
<dbReference type="AlphaFoldDB" id="H8FVC7"/>
<comment type="caution">
    <text evidence="1">The sequence shown here is derived from an EMBL/GenBank/DDBJ whole genome shotgun (WGS) entry which is preliminary data.</text>
</comment>
<protein>
    <submittedName>
        <fullName evidence="1">Uncharacterized protein</fullName>
    </submittedName>
</protein>